<feature type="transmembrane region" description="Helical" evidence="5">
    <location>
        <begin position="185"/>
        <end position="206"/>
    </location>
</feature>
<reference evidence="7 8" key="1">
    <citation type="submission" date="2019-10" db="EMBL/GenBank/DDBJ databases">
        <title>Taxonomy of Antarctic Massilia spp.: description of Massilia rubra sp. nov., Massilia aquatica sp. nov., Massilia mucilaginosa sp. nov., Massilia frigida sp. nov. isolated from streams, lakes and regoliths.</title>
        <authorList>
            <person name="Holochova P."/>
            <person name="Sedlacek I."/>
            <person name="Kralova S."/>
            <person name="Maslanova I."/>
            <person name="Busse H.-J."/>
            <person name="Stankova E."/>
            <person name="Vrbovska V."/>
            <person name="Kovarovic V."/>
            <person name="Bartak M."/>
            <person name="Svec P."/>
            <person name="Pantucek R."/>
        </authorList>
    </citation>
    <scope>NUCLEOTIDE SEQUENCE [LARGE SCALE GENOMIC DNA]</scope>
    <source>
        <strain evidence="7 8">CCM 8695</strain>
    </source>
</reference>
<evidence type="ECO:0000256" key="2">
    <source>
        <dbReference type="ARBA" id="ARBA00022692"/>
    </source>
</evidence>
<comment type="caution">
    <text evidence="7">The sequence shown here is derived from an EMBL/GenBank/DDBJ whole genome shotgun (WGS) entry which is preliminary data.</text>
</comment>
<evidence type="ECO:0000256" key="3">
    <source>
        <dbReference type="ARBA" id="ARBA00022989"/>
    </source>
</evidence>
<name>A0ABX0N9P5_9BURK</name>
<keyword evidence="2 5" id="KW-0812">Transmembrane</keyword>
<feature type="transmembrane region" description="Helical" evidence="5">
    <location>
        <begin position="359"/>
        <end position="383"/>
    </location>
</feature>
<feature type="transmembrane region" description="Helical" evidence="5">
    <location>
        <begin position="21"/>
        <end position="41"/>
    </location>
</feature>
<organism evidence="7 8">
    <name type="scientific">Massilia frigida</name>
    <dbReference type="NCBI Taxonomy" id="2609281"/>
    <lineage>
        <taxon>Bacteria</taxon>
        <taxon>Pseudomonadati</taxon>
        <taxon>Pseudomonadota</taxon>
        <taxon>Betaproteobacteria</taxon>
        <taxon>Burkholderiales</taxon>
        <taxon>Oxalobacteraceae</taxon>
        <taxon>Telluria group</taxon>
        <taxon>Massilia</taxon>
    </lineage>
</organism>
<evidence type="ECO:0000256" key="5">
    <source>
        <dbReference type="SAM" id="Phobius"/>
    </source>
</evidence>
<evidence type="ECO:0000256" key="1">
    <source>
        <dbReference type="ARBA" id="ARBA00004141"/>
    </source>
</evidence>
<protein>
    <submittedName>
        <fullName evidence="7">ABC transporter permease subunit</fullName>
    </submittedName>
</protein>
<accession>A0ABX0N9P5</accession>
<evidence type="ECO:0000313" key="7">
    <source>
        <dbReference type="EMBL" id="NHZ82038.1"/>
    </source>
</evidence>
<dbReference type="PANTHER" id="PTHR43471">
    <property type="entry name" value="ABC TRANSPORTER PERMEASE"/>
    <property type="match status" value="1"/>
</dbReference>
<evidence type="ECO:0000313" key="8">
    <source>
        <dbReference type="Proteomes" id="UP000621455"/>
    </source>
</evidence>
<gene>
    <name evidence="7" type="ORF">F2P44_22565</name>
</gene>
<keyword evidence="3 5" id="KW-1133">Transmembrane helix</keyword>
<keyword evidence="8" id="KW-1185">Reference proteome</keyword>
<feature type="transmembrane region" description="Helical" evidence="5">
    <location>
        <begin position="312"/>
        <end position="339"/>
    </location>
</feature>
<dbReference type="EMBL" id="WHJG01000027">
    <property type="protein sequence ID" value="NHZ82038.1"/>
    <property type="molecule type" value="Genomic_DNA"/>
</dbReference>
<dbReference type="RefSeq" id="WP_167089671.1">
    <property type="nucleotide sequence ID" value="NZ_WHJG01000027.1"/>
</dbReference>
<dbReference type="PANTHER" id="PTHR43471:SF3">
    <property type="entry name" value="ABC TRANSPORTER PERMEASE PROTEIN NATB"/>
    <property type="match status" value="1"/>
</dbReference>
<sequence>MKPAFLVVFLKEFKETLRDRRALVLLALFTLMYPLMLGYMLNQQIGRATRSEREGMELAVVNAAQAPNLMAQLKQKNITIVPMGEMKEDAIAELLRGRKVVALLRLDPKFGEHYQAMRPAGIELWYDSASDNSQRQRDVEEVLHSYSSNISSARLLAHGVSPATMAPVRLQRFDTGSTAARSAGLIGAILGFLFFPAFICGLSAAVDSTAGERERRSLEVLMAQPASPWSLITGKWLAAGSLAVIGITLELALAHAVLSWLPLEEIGMSWRLTSAQLALVCVATIPLSLFAAGLHIALAMNAKSFKEAQSMLSMVILVPMLPGVAVSVLDLKTATWMYVVPMLSNQTLLRELAKGQDLGALPFVLTFLSSMLPALAAVAFASWRMKSERYVLSV</sequence>
<feature type="domain" description="ABC-2 type transporter transmembrane" evidence="6">
    <location>
        <begin position="25"/>
        <end position="377"/>
    </location>
</feature>
<comment type="subcellular location">
    <subcellularLocation>
        <location evidence="1">Membrane</location>
        <topology evidence="1">Multi-pass membrane protein</topology>
    </subcellularLocation>
</comment>
<feature type="transmembrane region" description="Helical" evidence="5">
    <location>
        <begin position="236"/>
        <end position="257"/>
    </location>
</feature>
<evidence type="ECO:0000256" key="4">
    <source>
        <dbReference type="ARBA" id="ARBA00023136"/>
    </source>
</evidence>
<proteinExistence type="predicted"/>
<dbReference type="Proteomes" id="UP000621455">
    <property type="component" value="Unassembled WGS sequence"/>
</dbReference>
<evidence type="ECO:0000259" key="6">
    <source>
        <dbReference type="Pfam" id="PF12698"/>
    </source>
</evidence>
<dbReference type="InterPro" id="IPR013525">
    <property type="entry name" value="ABC2_TM"/>
</dbReference>
<feature type="transmembrane region" description="Helical" evidence="5">
    <location>
        <begin position="277"/>
        <end position="300"/>
    </location>
</feature>
<dbReference type="Pfam" id="PF12698">
    <property type="entry name" value="ABC2_membrane_3"/>
    <property type="match status" value="1"/>
</dbReference>
<keyword evidence="4 5" id="KW-0472">Membrane</keyword>